<dbReference type="HAMAP" id="MF_01225_B">
    <property type="entry name" value="MoaA_B"/>
    <property type="match status" value="1"/>
</dbReference>
<dbReference type="SFLD" id="SFLDG01386">
    <property type="entry name" value="main_SPASM_domain-containing"/>
    <property type="match status" value="1"/>
</dbReference>
<dbReference type="EMBL" id="JACOSL010000057">
    <property type="protein sequence ID" value="MBI1757281.1"/>
    <property type="molecule type" value="Genomic_DNA"/>
</dbReference>
<keyword evidence="10 12" id="KW-0456">Lyase</keyword>
<evidence type="ECO:0000256" key="3">
    <source>
        <dbReference type="ARBA" id="ARBA00022691"/>
    </source>
</evidence>
<dbReference type="InterPro" id="IPR040064">
    <property type="entry name" value="MoaA-like"/>
</dbReference>
<reference evidence="14" key="1">
    <citation type="submission" date="2020-07" db="EMBL/GenBank/DDBJ databases">
        <title>Huge and variable diversity of episymbiotic CPR bacteria and DPANN archaea in groundwater ecosystems.</title>
        <authorList>
            <person name="He C.Y."/>
            <person name="Keren R."/>
            <person name="Whittaker M."/>
            <person name="Farag I.F."/>
            <person name="Doudna J."/>
            <person name="Cate J.H.D."/>
            <person name="Banfield J.F."/>
        </authorList>
    </citation>
    <scope>NUCLEOTIDE SEQUENCE</scope>
    <source>
        <strain evidence="14">NC_groundwater_17_Pr7_B-0.1um_64_12</strain>
    </source>
</reference>
<accession>A0A931LWU9</accession>
<dbReference type="GO" id="GO:1904047">
    <property type="term" value="F:S-adenosyl-L-methionine binding"/>
    <property type="evidence" value="ECO:0007669"/>
    <property type="project" value="UniProtKB-UniRule"/>
</dbReference>
<keyword evidence="9 12" id="KW-0501">Molybdenum cofactor biosynthesis</keyword>
<feature type="binding site" evidence="12">
    <location>
        <position position="284"/>
    </location>
    <ligand>
        <name>[4Fe-4S] cluster</name>
        <dbReference type="ChEBI" id="CHEBI:49883"/>
        <label>2</label>
        <note>4Fe-4S-substrate</note>
    </ligand>
</feature>
<dbReference type="GO" id="GO:0061798">
    <property type="term" value="F:GTP 3',8'-cyclase activity"/>
    <property type="evidence" value="ECO:0007669"/>
    <property type="project" value="UniProtKB-UniRule"/>
</dbReference>
<comment type="cofactor">
    <cofactor evidence="12">
        <name>[4Fe-4S] cluster</name>
        <dbReference type="ChEBI" id="CHEBI:49883"/>
    </cofactor>
    <text evidence="12">Binds 2 [4Fe-4S] clusters. Binds 1 [4Fe-4S] cluster coordinated with 3 cysteines and an exchangeable S-adenosyl-L-methionine and 1 [4Fe-4S] cluster coordinated with 3 cysteines and the GTP-derived substrate.</text>
</comment>
<feature type="binding site" evidence="12">
    <location>
        <begin position="289"/>
        <end position="291"/>
    </location>
    <ligand>
        <name>GTP</name>
        <dbReference type="ChEBI" id="CHEBI:37565"/>
    </ligand>
</feature>
<evidence type="ECO:0000256" key="11">
    <source>
        <dbReference type="ARBA" id="ARBA00048697"/>
    </source>
</evidence>
<dbReference type="EC" id="4.1.99.22" evidence="1 12"/>
<dbReference type="GO" id="GO:0061799">
    <property type="term" value="F:cyclic pyranopterin monophosphate synthase activity"/>
    <property type="evidence" value="ECO:0007669"/>
    <property type="project" value="TreeGrafter"/>
</dbReference>
<evidence type="ECO:0000256" key="2">
    <source>
        <dbReference type="ARBA" id="ARBA00022485"/>
    </source>
</evidence>
<evidence type="ECO:0000259" key="13">
    <source>
        <dbReference type="PROSITE" id="PS51918"/>
    </source>
</evidence>
<dbReference type="InterPro" id="IPR000385">
    <property type="entry name" value="MoaA_NifB_PqqE_Fe-S-bd_CS"/>
</dbReference>
<evidence type="ECO:0000313" key="15">
    <source>
        <dbReference type="Proteomes" id="UP000727962"/>
    </source>
</evidence>
<evidence type="ECO:0000256" key="9">
    <source>
        <dbReference type="ARBA" id="ARBA00023150"/>
    </source>
</evidence>
<comment type="subunit">
    <text evidence="12">Monomer and homodimer.</text>
</comment>
<dbReference type="CDD" id="cd01335">
    <property type="entry name" value="Radical_SAM"/>
    <property type="match status" value="1"/>
</dbReference>
<dbReference type="GO" id="GO:0006777">
    <property type="term" value="P:Mo-molybdopterin cofactor biosynthetic process"/>
    <property type="evidence" value="ECO:0007669"/>
    <property type="project" value="UniProtKB-UniRule"/>
</dbReference>
<comment type="pathway">
    <text evidence="12">Cofactor biosynthesis; molybdopterin biosynthesis.</text>
</comment>
<dbReference type="InterPro" id="IPR006638">
    <property type="entry name" value="Elp3/MiaA/NifB-like_rSAM"/>
</dbReference>
<feature type="binding site" evidence="12">
    <location>
        <position position="20"/>
    </location>
    <ligand>
        <name>[4Fe-4S] cluster</name>
        <dbReference type="ChEBI" id="CHEBI:49883"/>
        <label>1</label>
        <note>4Fe-4S-S-AdoMet</note>
    </ligand>
</feature>
<dbReference type="SUPFAM" id="SSF102114">
    <property type="entry name" value="Radical SAM enzymes"/>
    <property type="match status" value="1"/>
</dbReference>
<dbReference type="InterPro" id="IPR013483">
    <property type="entry name" value="MoaA"/>
</dbReference>
<protein>
    <recommendedName>
        <fullName evidence="1 12">GTP 3',8-cyclase</fullName>
        <ecNumber evidence="1 12">4.1.99.22</ecNumber>
    </recommendedName>
    <alternativeName>
        <fullName evidence="12">Molybdenum cofactor biosynthesis protein A</fullName>
    </alternativeName>
</protein>
<dbReference type="PANTHER" id="PTHR22960">
    <property type="entry name" value="MOLYBDOPTERIN COFACTOR SYNTHESIS PROTEIN A"/>
    <property type="match status" value="1"/>
</dbReference>
<dbReference type="SMART" id="SM00729">
    <property type="entry name" value="Elp3"/>
    <property type="match status" value="1"/>
</dbReference>
<dbReference type="SFLD" id="SFLDG01383">
    <property type="entry name" value="cyclic_pyranopterin_phosphate"/>
    <property type="match status" value="1"/>
</dbReference>
<dbReference type="PANTHER" id="PTHR22960:SF0">
    <property type="entry name" value="MOLYBDENUM COFACTOR BIOSYNTHESIS PROTEIN 1"/>
    <property type="match status" value="1"/>
</dbReference>
<dbReference type="SFLD" id="SFLDS00029">
    <property type="entry name" value="Radical_SAM"/>
    <property type="match status" value="1"/>
</dbReference>
<feature type="binding site" evidence="12">
    <location>
        <position position="13"/>
    </location>
    <ligand>
        <name>GTP</name>
        <dbReference type="ChEBI" id="CHEBI:37565"/>
    </ligand>
</feature>
<dbReference type="GO" id="GO:0051539">
    <property type="term" value="F:4 iron, 4 sulfur cluster binding"/>
    <property type="evidence" value="ECO:0007669"/>
    <property type="project" value="UniProtKB-UniRule"/>
</dbReference>
<keyword evidence="8 12" id="KW-0342">GTP-binding</keyword>
<dbReference type="Pfam" id="PF04055">
    <property type="entry name" value="Radical_SAM"/>
    <property type="match status" value="1"/>
</dbReference>
<evidence type="ECO:0000313" key="14">
    <source>
        <dbReference type="EMBL" id="MBI1757281.1"/>
    </source>
</evidence>
<dbReference type="Pfam" id="PF06463">
    <property type="entry name" value="Mob_synth_C"/>
    <property type="match status" value="1"/>
</dbReference>
<feature type="binding site" evidence="12">
    <location>
        <position position="287"/>
    </location>
    <ligand>
        <name>[4Fe-4S] cluster</name>
        <dbReference type="ChEBI" id="CHEBI:49883"/>
        <label>2</label>
        <note>4Fe-4S-substrate</note>
    </ligand>
</feature>
<comment type="caution">
    <text evidence="14">The sequence shown here is derived from an EMBL/GenBank/DDBJ whole genome shotgun (WGS) entry which is preliminary data.</text>
</comment>
<feature type="binding site" evidence="12">
    <location>
        <position position="301"/>
    </location>
    <ligand>
        <name>[4Fe-4S] cluster</name>
        <dbReference type="ChEBI" id="CHEBI:49883"/>
        <label>2</label>
        <note>4Fe-4S-substrate</note>
    </ligand>
</feature>
<evidence type="ECO:0000256" key="7">
    <source>
        <dbReference type="ARBA" id="ARBA00023014"/>
    </source>
</evidence>
<keyword evidence="2 12" id="KW-0004">4Fe-4S</keyword>
<dbReference type="PROSITE" id="PS51918">
    <property type="entry name" value="RADICAL_SAM"/>
    <property type="match status" value="1"/>
</dbReference>
<keyword evidence="5 12" id="KW-0547">Nucleotide-binding</keyword>
<dbReference type="InterPro" id="IPR010505">
    <property type="entry name" value="MoaA_twitch"/>
</dbReference>
<feature type="binding site" evidence="12">
    <location>
        <position position="26"/>
    </location>
    <ligand>
        <name>S-adenosyl-L-methionine</name>
        <dbReference type="ChEBI" id="CHEBI:59789"/>
    </ligand>
</feature>
<dbReference type="GO" id="GO:0005525">
    <property type="term" value="F:GTP binding"/>
    <property type="evidence" value="ECO:0007669"/>
    <property type="project" value="UniProtKB-UniRule"/>
</dbReference>
<evidence type="ECO:0000256" key="1">
    <source>
        <dbReference type="ARBA" id="ARBA00012167"/>
    </source>
</evidence>
<dbReference type="InterPro" id="IPR013785">
    <property type="entry name" value="Aldolase_TIM"/>
</dbReference>
<keyword evidence="4 12" id="KW-0479">Metal-binding</keyword>
<feature type="binding site" evidence="12">
    <location>
        <position position="189"/>
    </location>
    <ligand>
        <name>S-adenosyl-L-methionine</name>
        <dbReference type="ChEBI" id="CHEBI:59789"/>
    </ligand>
</feature>
<dbReference type="AlphaFoldDB" id="A0A931LWU9"/>
<dbReference type="SFLD" id="SFLDG01067">
    <property type="entry name" value="SPASM/twitch_domain_containing"/>
    <property type="match status" value="1"/>
</dbReference>
<comment type="function">
    <text evidence="12">Catalyzes the cyclization of GTP to (8S)-3',8-cyclo-7,8-dihydroguanosine 5'-triphosphate.</text>
</comment>
<dbReference type="InterPro" id="IPR050105">
    <property type="entry name" value="MoCo_biosynth_MoaA/MoaC"/>
</dbReference>
<evidence type="ECO:0000256" key="4">
    <source>
        <dbReference type="ARBA" id="ARBA00022723"/>
    </source>
</evidence>
<dbReference type="PROSITE" id="PS01305">
    <property type="entry name" value="MOAA_NIFB_PQQE"/>
    <property type="match status" value="1"/>
</dbReference>
<feature type="domain" description="Radical SAM core" evidence="13">
    <location>
        <begin position="4"/>
        <end position="220"/>
    </location>
</feature>
<dbReference type="InterPro" id="IPR007197">
    <property type="entry name" value="rSAM"/>
</dbReference>
<sequence length="356" mass="39206">MIDPFGRTIDYLRISVTDRCNFRCVYCMPEDGVAFAPREELLTFEEIARLVAIFVRLGISKIRLTGGEPLVRKELHRLVADIAALPGVRDLSLTTNGLLLGRHAGALAQARLHRVNVSLDTLRPERFAAICRGGDLGTVLNGIRAARDAGLAPIKLNVVSMRGVNDDEAPDFAAWTLREEVHVRFIELMPIRWNLDEVGGFEPEAAFGGERGLIRIRQGDGGMLSDGQMRRMTISSAELRSHIEETHGQLAPAELATNGPARTYRLSGAPGTVGFISQISNDLCSHCNRLRLTSDGFLRPCLMADGELSLRDSMREGAPDERLEELILHVVAHKPERHYLAEGQRVTARSMSQIGG</sequence>
<proteinExistence type="inferred from homology"/>
<keyword evidence="6 12" id="KW-0408">Iron</keyword>
<name>A0A931LWU9_FIMGI</name>
<evidence type="ECO:0000256" key="10">
    <source>
        <dbReference type="ARBA" id="ARBA00023239"/>
    </source>
</evidence>
<feature type="binding site" evidence="12">
    <location>
        <position position="24"/>
    </location>
    <ligand>
        <name>[4Fe-4S] cluster</name>
        <dbReference type="ChEBI" id="CHEBI:49883"/>
        <label>1</label>
        <note>4Fe-4S-S-AdoMet</note>
    </ligand>
</feature>
<dbReference type="Proteomes" id="UP000727962">
    <property type="component" value="Unassembled WGS sequence"/>
</dbReference>
<evidence type="ECO:0000256" key="6">
    <source>
        <dbReference type="ARBA" id="ARBA00023004"/>
    </source>
</evidence>
<comment type="similarity">
    <text evidence="12">Belongs to the radical SAM superfamily. MoaA family.</text>
</comment>
<dbReference type="Gene3D" id="3.20.20.70">
    <property type="entry name" value="Aldolase class I"/>
    <property type="match status" value="1"/>
</dbReference>
<gene>
    <name evidence="12" type="primary">moaA</name>
    <name evidence="14" type="ORF">HYR64_09275</name>
</gene>
<feature type="binding site" evidence="12">
    <location>
        <position position="118"/>
    </location>
    <ligand>
        <name>S-adenosyl-L-methionine</name>
        <dbReference type="ChEBI" id="CHEBI:59789"/>
    </ligand>
</feature>
<dbReference type="InterPro" id="IPR058240">
    <property type="entry name" value="rSAM_sf"/>
</dbReference>
<feature type="binding site" evidence="12">
    <location>
        <position position="67"/>
    </location>
    <ligand>
        <name>S-adenosyl-L-methionine</name>
        <dbReference type="ChEBI" id="CHEBI:59789"/>
    </ligand>
</feature>
<dbReference type="GO" id="GO:0046872">
    <property type="term" value="F:metal ion binding"/>
    <property type="evidence" value="ECO:0007669"/>
    <property type="project" value="UniProtKB-KW"/>
</dbReference>
<evidence type="ECO:0000256" key="5">
    <source>
        <dbReference type="ARBA" id="ARBA00022741"/>
    </source>
</evidence>
<keyword evidence="7 12" id="KW-0411">Iron-sulfur</keyword>
<comment type="catalytic activity">
    <reaction evidence="11 12">
        <text>GTP + AH2 + S-adenosyl-L-methionine = (8S)-3',8-cyclo-7,8-dihydroguanosine 5'-triphosphate + 5'-deoxyadenosine + L-methionine + A + H(+)</text>
        <dbReference type="Rhea" id="RHEA:49576"/>
        <dbReference type="ChEBI" id="CHEBI:13193"/>
        <dbReference type="ChEBI" id="CHEBI:15378"/>
        <dbReference type="ChEBI" id="CHEBI:17319"/>
        <dbReference type="ChEBI" id="CHEBI:17499"/>
        <dbReference type="ChEBI" id="CHEBI:37565"/>
        <dbReference type="ChEBI" id="CHEBI:57844"/>
        <dbReference type="ChEBI" id="CHEBI:59789"/>
        <dbReference type="ChEBI" id="CHEBI:131766"/>
        <dbReference type="EC" id="4.1.99.22"/>
    </reaction>
</comment>
<dbReference type="CDD" id="cd21117">
    <property type="entry name" value="Twitch_MoaA"/>
    <property type="match status" value="1"/>
</dbReference>
<keyword evidence="3 12" id="KW-0949">S-adenosyl-L-methionine</keyword>
<feature type="binding site" evidence="12">
    <location>
        <position position="63"/>
    </location>
    <ligand>
        <name>GTP</name>
        <dbReference type="ChEBI" id="CHEBI:37565"/>
    </ligand>
</feature>
<feature type="binding site" evidence="12">
    <location>
        <position position="27"/>
    </location>
    <ligand>
        <name>[4Fe-4S] cluster</name>
        <dbReference type="ChEBI" id="CHEBI:49883"/>
        <label>1</label>
        <note>4Fe-4S-S-AdoMet</note>
    </ligand>
</feature>
<feature type="binding site" evidence="12">
    <location>
        <position position="155"/>
    </location>
    <ligand>
        <name>GTP</name>
        <dbReference type="ChEBI" id="CHEBI:37565"/>
    </ligand>
</feature>
<organism evidence="14 15">
    <name type="scientific">Fimbriimonas ginsengisoli</name>
    <dbReference type="NCBI Taxonomy" id="1005039"/>
    <lineage>
        <taxon>Bacteria</taxon>
        <taxon>Bacillati</taxon>
        <taxon>Armatimonadota</taxon>
        <taxon>Fimbriimonadia</taxon>
        <taxon>Fimbriimonadales</taxon>
        <taxon>Fimbriimonadaceae</taxon>
        <taxon>Fimbriimonas</taxon>
    </lineage>
</organism>
<evidence type="ECO:0000256" key="12">
    <source>
        <dbReference type="HAMAP-Rule" id="MF_01225"/>
    </source>
</evidence>
<evidence type="ECO:0000256" key="8">
    <source>
        <dbReference type="ARBA" id="ARBA00023134"/>
    </source>
</evidence>
<feature type="binding site" evidence="12">
    <location>
        <position position="94"/>
    </location>
    <ligand>
        <name>GTP</name>
        <dbReference type="ChEBI" id="CHEBI:37565"/>
    </ligand>
</feature>